<feature type="region of interest" description="Disordered" evidence="9">
    <location>
        <begin position="1"/>
        <end position="42"/>
    </location>
</feature>
<dbReference type="Pfam" id="PF12634">
    <property type="entry name" value="Inp1"/>
    <property type="match status" value="1"/>
</dbReference>
<dbReference type="OrthoDB" id="4097008at2759"/>
<dbReference type="PANTHER" id="PTHR31465:SF13">
    <property type="entry name" value="RTA1 DOMAIN PROTEIN-RELATED"/>
    <property type="match status" value="1"/>
</dbReference>
<reference evidence="11 12" key="1">
    <citation type="submission" date="2015-09" db="EMBL/GenBank/DDBJ databases">
        <title>Draft genome of a European isolate of the apple canker pathogen Neonectria ditissima.</title>
        <authorList>
            <person name="Gomez-Cortecero A."/>
            <person name="Harrison R.J."/>
            <person name="Armitage A.D."/>
        </authorList>
    </citation>
    <scope>NUCLEOTIDE SEQUENCE [LARGE SCALE GENOMIC DNA]</scope>
    <source>
        <strain evidence="11 12">R09/05</strain>
    </source>
</reference>
<keyword evidence="6 10" id="KW-0812">Transmembrane</keyword>
<keyword evidence="12" id="KW-1185">Reference proteome</keyword>
<comment type="subcellular location">
    <subcellularLocation>
        <location evidence="2">Membrane</location>
        <topology evidence="2">Multi-pass membrane protein</topology>
    </subcellularLocation>
    <subcellularLocation>
        <location evidence="3">Peroxisome membrane</location>
        <topology evidence="3">Peripheral membrane protein</topology>
    </subcellularLocation>
</comment>
<feature type="compositionally biased region" description="Basic and acidic residues" evidence="9">
    <location>
        <begin position="407"/>
        <end position="426"/>
    </location>
</feature>
<evidence type="ECO:0000313" key="12">
    <source>
        <dbReference type="Proteomes" id="UP000050424"/>
    </source>
</evidence>
<protein>
    <recommendedName>
        <fullName evidence="5">Inheritance of peroxisomes protein 1</fullName>
    </recommendedName>
</protein>
<comment type="similarity">
    <text evidence="4">Belongs to the INP1 family.</text>
</comment>
<evidence type="ECO:0000256" key="1">
    <source>
        <dbReference type="ARBA" id="ARBA00003594"/>
    </source>
</evidence>
<feature type="transmembrane region" description="Helical" evidence="10">
    <location>
        <begin position="825"/>
        <end position="844"/>
    </location>
</feature>
<evidence type="ECO:0000256" key="3">
    <source>
        <dbReference type="ARBA" id="ARBA00004421"/>
    </source>
</evidence>
<feature type="transmembrane region" description="Helical" evidence="10">
    <location>
        <begin position="769"/>
        <end position="787"/>
    </location>
</feature>
<feature type="transmembrane region" description="Helical" evidence="10">
    <location>
        <begin position="947"/>
        <end position="965"/>
    </location>
</feature>
<proteinExistence type="inferred from homology"/>
<evidence type="ECO:0000256" key="6">
    <source>
        <dbReference type="ARBA" id="ARBA00022692"/>
    </source>
</evidence>
<feature type="compositionally biased region" description="Basic and acidic residues" evidence="9">
    <location>
        <begin position="459"/>
        <end position="468"/>
    </location>
</feature>
<evidence type="ECO:0000313" key="11">
    <source>
        <dbReference type="EMBL" id="KPM38540.1"/>
    </source>
</evidence>
<gene>
    <name evidence="11" type="ORF">AK830_g8034</name>
</gene>
<dbReference type="PANTHER" id="PTHR31465">
    <property type="entry name" value="PROTEIN RTA1-RELATED"/>
    <property type="match status" value="1"/>
</dbReference>
<feature type="compositionally biased region" description="Basic and acidic residues" evidence="9">
    <location>
        <begin position="329"/>
        <end position="342"/>
    </location>
</feature>
<evidence type="ECO:0000256" key="4">
    <source>
        <dbReference type="ARBA" id="ARBA00010707"/>
    </source>
</evidence>
<feature type="region of interest" description="Disordered" evidence="9">
    <location>
        <begin position="314"/>
        <end position="342"/>
    </location>
</feature>
<feature type="transmembrane region" description="Helical" evidence="10">
    <location>
        <begin position="906"/>
        <end position="927"/>
    </location>
</feature>
<dbReference type="InterPro" id="IPR007568">
    <property type="entry name" value="RTA1"/>
</dbReference>
<feature type="transmembrane region" description="Helical" evidence="10">
    <location>
        <begin position="865"/>
        <end position="886"/>
    </location>
</feature>
<sequence length="1090" mass="120585">MDDSASTPPRFPPPRRVSTAPASQVESARASSPSPSSPSAAAALGEGIVETLYSHPNAKIISFSASSRALSRSSGLPGGDAPNSLSWSSQIERTIAVGPFRIYRAPGSVAFLNCGSALQPILPKSQCWCIDEINSKFVLQIRRPQYWRIELPVAELEDQERAIALREVLDKILQFEKTICPFKRTFTVELPEGPDTPLVKKPWTPVLRSPPVTPADTVSPVSPILARRASMISQVTTPLPPPPNKEQDPDVPESPLDSRSESPRPSRHIPESPPTSRPENSSSKSFVPLRVGELESAIETENAERLEAFDGSGNLFDRTWDIEGPQPQEPRERRPRGDEHYFEWNPEEYDTESRHLRFPPLLVPSTSDDGLHIPHTSKHTSAAPKSSSSQGYHELSMVAESPTPLDISKEAYELHEGTGSHGDRMKTRLRRTAFALTRSSTMPLHSKSAMTTSASSSHAEPRAQKGREGPPLGSTSGSEQQRLRRRGSEDSFHSVQSWHPDSPSLSPSTPTPQLGETPKSTEGDSAEANDVASHGEDISETISGWETGSDGGSVASHESDATAPDDLPIKMVGAFPISTTPDAVEEAPPVTRPRRSTASHRATTSSISVRGGPLSPLPSAANLFTPAQLLERHPYQSKLAAVKRIPMAIITKTLEMILGPPTYLIKLMLRVAAKILAGEWRGLVYGYNDDGEEIPVQWDYSDGELSDWSDDEYMGSHPNRQQHRRHRSRAKNGDGAAEDSPESPVSSKNEEQDGQDKNRIYFFYAPNKGAAVFFLVAFLASGLLHAWQCFRYKCWILTPLFPFCCLLFTAGFVLREYGAFHYDNLNVFIASICITYAAPPLLELQNYHILGRILYYVPYHSPLHPGRVLTTFGFISGVIEALNGWGASYSANQSLTDREITTGHTLIKTSLILQIVVAVLFIALAMLFHRRCLANGIKNDRLNSSLLTLYTSTALILARTIFRLVEYFGVAELRFGPGFDPKTMSPIVRYEWFFYVFEAALMLTNLVTFNVRHPRRFLPKSNKTYLAQDGVTEVQGPGFKDPRPFWVTLIDPFDIRGVFTGKSKQERFWEAHDQSIPDSGERVKSDTELV</sequence>
<evidence type="ECO:0000256" key="2">
    <source>
        <dbReference type="ARBA" id="ARBA00004141"/>
    </source>
</evidence>
<dbReference type="InterPro" id="IPR024758">
    <property type="entry name" value="Inp1"/>
</dbReference>
<accession>A0A0N8H6B9</accession>
<evidence type="ECO:0000256" key="7">
    <source>
        <dbReference type="ARBA" id="ARBA00022989"/>
    </source>
</evidence>
<dbReference type="GO" id="GO:0005780">
    <property type="term" value="C:extrinsic component of intraperoxisomal membrane"/>
    <property type="evidence" value="ECO:0007669"/>
    <property type="project" value="InterPro"/>
</dbReference>
<name>A0A0N8H6B9_9HYPO</name>
<dbReference type="GO" id="GO:0045033">
    <property type="term" value="P:peroxisome inheritance"/>
    <property type="evidence" value="ECO:0007669"/>
    <property type="project" value="InterPro"/>
</dbReference>
<comment type="caution">
    <text evidence="11">The sequence shown here is derived from an EMBL/GenBank/DDBJ whole genome shotgun (WGS) entry which is preliminary data.</text>
</comment>
<feature type="region of interest" description="Disordered" evidence="9">
    <location>
        <begin position="234"/>
        <end position="286"/>
    </location>
</feature>
<evidence type="ECO:0000256" key="8">
    <source>
        <dbReference type="ARBA" id="ARBA00023136"/>
    </source>
</evidence>
<feature type="region of interest" description="Disordered" evidence="9">
    <location>
        <begin position="359"/>
        <end position="612"/>
    </location>
</feature>
<feature type="transmembrane region" description="Helical" evidence="10">
    <location>
        <begin position="794"/>
        <end position="813"/>
    </location>
</feature>
<feature type="compositionally biased region" description="Polar residues" evidence="9">
    <location>
        <begin position="379"/>
        <end position="391"/>
    </location>
</feature>
<dbReference type="Pfam" id="PF04479">
    <property type="entry name" value="RTA1"/>
    <property type="match status" value="1"/>
</dbReference>
<dbReference type="Proteomes" id="UP000050424">
    <property type="component" value="Unassembled WGS sequence"/>
</dbReference>
<keyword evidence="7 10" id="KW-1133">Transmembrane helix</keyword>
<feature type="region of interest" description="Disordered" evidence="9">
    <location>
        <begin position="193"/>
        <end position="220"/>
    </location>
</feature>
<dbReference type="AlphaFoldDB" id="A0A0N8H6B9"/>
<feature type="compositionally biased region" description="Basic residues" evidence="9">
    <location>
        <begin position="720"/>
        <end position="730"/>
    </location>
</feature>
<keyword evidence="8 10" id="KW-0472">Membrane</keyword>
<feature type="compositionally biased region" description="Low complexity" evidence="9">
    <location>
        <begin position="27"/>
        <end position="42"/>
    </location>
</feature>
<feature type="region of interest" description="Disordered" evidence="9">
    <location>
        <begin position="711"/>
        <end position="753"/>
    </location>
</feature>
<evidence type="ECO:0000256" key="5">
    <source>
        <dbReference type="ARBA" id="ARBA00021397"/>
    </source>
</evidence>
<dbReference type="STRING" id="78410.A0A0N8H6B9"/>
<evidence type="ECO:0000256" key="9">
    <source>
        <dbReference type="SAM" id="MobiDB-lite"/>
    </source>
</evidence>
<feature type="transmembrane region" description="Helical" evidence="10">
    <location>
        <begin position="992"/>
        <end position="1011"/>
    </location>
</feature>
<feature type="compositionally biased region" description="Basic and acidic residues" evidence="9">
    <location>
        <begin position="256"/>
        <end position="270"/>
    </location>
</feature>
<feature type="compositionally biased region" description="Low complexity" evidence="9">
    <location>
        <begin position="445"/>
        <end position="458"/>
    </location>
</feature>
<comment type="function">
    <text evidence="1">Required for peroxisome inheritance.</text>
</comment>
<dbReference type="EMBL" id="LKCW01000131">
    <property type="protein sequence ID" value="KPM38540.1"/>
    <property type="molecule type" value="Genomic_DNA"/>
</dbReference>
<feature type="compositionally biased region" description="Low complexity" evidence="9">
    <location>
        <begin position="502"/>
        <end position="512"/>
    </location>
</feature>
<evidence type="ECO:0000256" key="10">
    <source>
        <dbReference type="SAM" id="Phobius"/>
    </source>
</evidence>
<organism evidence="11 12">
    <name type="scientific">Neonectria ditissima</name>
    <dbReference type="NCBI Taxonomy" id="78410"/>
    <lineage>
        <taxon>Eukaryota</taxon>
        <taxon>Fungi</taxon>
        <taxon>Dikarya</taxon>
        <taxon>Ascomycota</taxon>
        <taxon>Pezizomycotina</taxon>
        <taxon>Sordariomycetes</taxon>
        <taxon>Hypocreomycetidae</taxon>
        <taxon>Hypocreales</taxon>
        <taxon>Nectriaceae</taxon>
        <taxon>Neonectria</taxon>
    </lineage>
</organism>